<dbReference type="PANTHER" id="PTHR48475:SF1">
    <property type="entry name" value="RNASE H TYPE-1 DOMAIN-CONTAINING PROTEIN"/>
    <property type="match status" value="1"/>
</dbReference>
<sequence>MDRIPLFKAQEYEEGGEESMAITTTSGATAHWRQPLIDYLQHGRLPEDPQKNLDVRRRAPRFLYYNSTLFRRSFREIVLRCLSDTEASQAMNEAHSGVCGAH</sequence>
<comment type="caution">
    <text evidence="1">The sequence shown here is derived from an EMBL/GenBank/DDBJ whole genome shotgun (WGS) entry which is preliminary data.</text>
</comment>
<dbReference type="AlphaFoldDB" id="A0AAV3NM12"/>
<evidence type="ECO:0000313" key="1">
    <source>
        <dbReference type="EMBL" id="GAA0138813.1"/>
    </source>
</evidence>
<gene>
    <name evidence="1" type="ORF">LIER_00485</name>
</gene>
<dbReference type="EMBL" id="BAABME010000037">
    <property type="protein sequence ID" value="GAA0138813.1"/>
    <property type="molecule type" value="Genomic_DNA"/>
</dbReference>
<dbReference type="Proteomes" id="UP001454036">
    <property type="component" value="Unassembled WGS sequence"/>
</dbReference>
<name>A0AAV3NM12_LITER</name>
<dbReference type="PANTHER" id="PTHR48475">
    <property type="entry name" value="RIBONUCLEASE H"/>
    <property type="match status" value="1"/>
</dbReference>
<organism evidence="1 2">
    <name type="scientific">Lithospermum erythrorhizon</name>
    <name type="common">Purple gromwell</name>
    <name type="synonym">Lithospermum officinale var. erythrorhizon</name>
    <dbReference type="NCBI Taxonomy" id="34254"/>
    <lineage>
        <taxon>Eukaryota</taxon>
        <taxon>Viridiplantae</taxon>
        <taxon>Streptophyta</taxon>
        <taxon>Embryophyta</taxon>
        <taxon>Tracheophyta</taxon>
        <taxon>Spermatophyta</taxon>
        <taxon>Magnoliopsida</taxon>
        <taxon>eudicotyledons</taxon>
        <taxon>Gunneridae</taxon>
        <taxon>Pentapetalae</taxon>
        <taxon>asterids</taxon>
        <taxon>lamiids</taxon>
        <taxon>Boraginales</taxon>
        <taxon>Boraginaceae</taxon>
        <taxon>Boraginoideae</taxon>
        <taxon>Lithospermeae</taxon>
        <taxon>Lithospermum</taxon>
    </lineage>
</organism>
<keyword evidence="2" id="KW-1185">Reference proteome</keyword>
<evidence type="ECO:0000313" key="2">
    <source>
        <dbReference type="Proteomes" id="UP001454036"/>
    </source>
</evidence>
<reference evidence="1 2" key="1">
    <citation type="submission" date="2024-01" db="EMBL/GenBank/DDBJ databases">
        <title>The complete chloroplast genome sequence of Lithospermum erythrorhizon: insights into the phylogenetic relationship among Boraginaceae species and the maternal lineages of purple gromwells.</title>
        <authorList>
            <person name="Okada T."/>
            <person name="Watanabe K."/>
        </authorList>
    </citation>
    <scope>NUCLEOTIDE SEQUENCE [LARGE SCALE GENOMIC DNA]</scope>
</reference>
<accession>A0AAV3NM12</accession>
<proteinExistence type="predicted"/>
<protein>
    <submittedName>
        <fullName evidence="1">Uncharacterized protein</fullName>
    </submittedName>
</protein>